<dbReference type="PANTHER" id="PTHR22455">
    <property type="entry name" value="CILIA- AND FLAGELLA-ASSOCIATED PROTEIN 91"/>
    <property type="match status" value="1"/>
</dbReference>
<evidence type="ECO:0000313" key="9">
    <source>
        <dbReference type="Proteomes" id="UP000515125"/>
    </source>
</evidence>
<dbReference type="AlphaFoldDB" id="A0A6P6S227"/>
<evidence type="ECO:0000256" key="4">
    <source>
        <dbReference type="ARBA" id="ARBA00023273"/>
    </source>
</evidence>
<evidence type="ECO:0000256" key="3">
    <source>
        <dbReference type="ARBA" id="ARBA00023212"/>
    </source>
</evidence>
<evidence type="ECO:0000256" key="2">
    <source>
        <dbReference type="ARBA" id="ARBA00022490"/>
    </source>
</evidence>
<keyword evidence="10" id="KW-0969">Cilium</keyword>
<organism evidence="9 10">
    <name type="scientific">Cyclospora cayetanensis</name>
    <dbReference type="NCBI Taxonomy" id="88456"/>
    <lineage>
        <taxon>Eukaryota</taxon>
        <taxon>Sar</taxon>
        <taxon>Alveolata</taxon>
        <taxon>Apicomplexa</taxon>
        <taxon>Conoidasida</taxon>
        <taxon>Coccidia</taxon>
        <taxon>Eucoccidiorida</taxon>
        <taxon>Eimeriorina</taxon>
        <taxon>Eimeriidae</taxon>
        <taxon>Cyclospora</taxon>
    </lineage>
</organism>
<keyword evidence="4" id="KW-0966">Cell projection</keyword>
<dbReference type="OrthoDB" id="567787at2759"/>
<keyword evidence="2" id="KW-0963">Cytoplasm</keyword>
<sequence length="566" mass="63236">MACVETGSTRQAGPVKRQDLVYSTNDDTLPTQRTPVISLPHHVDNEHSCLFGAFNVGPALEGCLHEHAGTTACRGIDAMKRNAFIRTKAGVNGAERLLFFRYKPQSNSHCLGALAALYQNVDEEKGRNATLKETEEWSKCEMEKVALQSLYREQEAQTDPYSPEFNCSSEEKPCELAISQLSWLRGLPATAKEIRTIKELHMQLQLDQVLPPPTDEFCLAIRTTLMNQQECFKWAQRERDISEMQALKRMAEKLQREVATELLSAAPQQLQIDLAVAHPASSASEGGSVATRRLVPVEEEKDDMAVLLLQQLLRGATRSHLMMKGKEKSLDLVTMLRAAEQLRDVHPSRQQSALDQQIAYEATEALMASAQGAAIAEVLDELAKEQRRMEEVQRVSELVSLAVRERRLREAQESGTRQAEEMLRERQNIVFRKAISIHNQTVDSYLQAIFEKAGAANALEEALVEVCTNSAYLAETVDELQEYTEKADAIVEGLVRGFLMPRLANQCRLREVQLEAHKHRVASRAAVEEIATRALCCLPNQLHNVPVGGSTELQPSGDSHYNQDNS</sequence>
<keyword evidence="7" id="KW-0175">Coiled coil</keyword>
<evidence type="ECO:0000256" key="5">
    <source>
        <dbReference type="ARBA" id="ARBA00029468"/>
    </source>
</evidence>
<dbReference type="PANTHER" id="PTHR22455:SF10">
    <property type="entry name" value="CILIA- AND FLAGELLA-ASSOCIATED PROTEIN 91"/>
    <property type="match status" value="1"/>
</dbReference>
<name>A0A6P6S227_9EIME</name>
<evidence type="ECO:0000259" key="8">
    <source>
        <dbReference type="Pfam" id="PF14738"/>
    </source>
</evidence>
<dbReference type="Proteomes" id="UP000515125">
    <property type="component" value="Unplaced"/>
</dbReference>
<reference evidence="10" key="1">
    <citation type="submission" date="2025-08" db="UniProtKB">
        <authorList>
            <consortium name="RefSeq"/>
        </authorList>
    </citation>
    <scope>IDENTIFICATION</scope>
</reference>
<dbReference type="GeneID" id="34620122"/>
<accession>A0A6P6S227</accession>
<dbReference type="Pfam" id="PF14738">
    <property type="entry name" value="CFAP91"/>
    <property type="match status" value="1"/>
</dbReference>
<keyword evidence="9" id="KW-1185">Reference proteome</keyword>
<dbReference type="InterPro" id="IPR026720">
    <property type="entry name" value="CFAP91"/>
</dbReference>
<proteinExistence type="inferred from homology"/>
<evidence type="ECO:0000256" key="1">
    <source>
        <dbReference type="ARBA" id="ARBA00004430"/>
    </source>
</evidence>
<feature type="domain" description="CFAP91" evidence="8">
    <location>
        <begin position="148"/>
        <end position="248"/>
    </location>
</feature>
<dbReference type="InterPro" id="IPR032840">
    <property type="entry name" value="CFAP91_dom"/>
</dbReference>
<comment type="similarity">
    <text evidence="5">Belongs to the CFAP91 family.</text>
</comment>
<dbReference type="RefSeq" id="XP_026194188.1">
    <property type="nucleotide sequence ID" value="XM_026338403.1"/>
</dbReference>
<evidence type="ECO:0000256" key="6">
    <source>
        <dbReference type="ARBA" id="ARBA00029555"/>
    </source>
</evidence>
<dbReference type="GO" id="GO:0005930">
    <property type="term" value="C:axoneme"/>
    <property type="evidence" value="ECO:0007669"/>
    <property type="project" value="UniProtKB-SubCell"/>
</dbReference>
<feature type="coiled-coil region" evidence="7">
    <location>
        <begin position="237"/>
        <end position="264"/>
    </location>
</feature>
<evidence type="ECO:0000256" key="7">
    <source>
        <dbReference type="SAM" id="Coils"/>
    </source>
</evidence>
<protein>
    <recommendedName>
        <fullName evidence="6">Cilia- and flagella-associated protein 91</fullName>
    </recommendedName>
</protein>
<comment type="subcellular location">
    <subcellularLocation>
        <location evidence="1">Cytoplasm</location>
        <location evidence="1">Cytoskeleton</location>
        <location evidence="1">Cilium axoneme</location>
    </subcellularLocation>
</comment>
<gene>
    <name evidence="10" type="primary">LOC34620122</name>
</gene>
<keyword evidence="3" id="KW-0206">Cytoskeleton</keyword>
<evidence type="ECO:0000313" key="10">
    <source>
        <dbReference type="RefSeq" id="XP_026194188.1"/>
    </source>
</evidence>
<keyword evidence="10" id="KW-0282">Flagellum</keyword>